<evidence type="ECO:0000256" key="6">
    <source>
        <dbReference type="ARBA" id="ARBA00022692"/>
    </source>
</evidence>
<comment type="subunit">
    <text evidence="2 10">The complex is composed of two ATP-binding proteins (UgpC), two transmembrane proteins (UgpA and UgpE) and a solute-binding protein (UgpB).</text>
</comment>
<sequence length="291" mass="32730">MSVKHLKTLGWYLILMGIGYVFLFPLLFMLFSSLKPEQAIFADLYSIRAILPVGELSLDNYRNVFEKSNVSLYFLNSLFITGGTVILGLFVNSLLAFTLSRMAWSGQKVVLSVVIALMIIPLEAIVVPLLLLASKLPSIGWEQGMFVLKSSWLNTLHVQMLPFVANSFFIFLFYQFFRDIPKDFDEAAELDGATPFQVYRHILVPMSGPVFATVAILHFLLMWNQYIWPIMAVQGEDARPLMPGIQIFFGRQSSWGEIMAYASLVTLPVLAVFLMFQKKFVTSLAGAGIKG</sequence>
<feature type="transmembrane region" description="Helical" evidence="9">
    <location>
        <begin position="109"/>
        <end position="136"/>
    </location>
</feature>
<dbReference type="EMBL" id="CP015839">
    <property type="protein sequence ID" value="ANG62962.1"/>
    <property type="molecule type" value="Genomic_DNA"/>
</dbReference>
<feature type="transmembrane region" description="Helical" evidence="9">
    <location>
        <begin position="156"/>
        <end position="177"/>
    </location>
</feature>
<dbReference type="STRING" id="1821621.A8C75_11025"/>
<feature type="transmembrane region" description="Helical" evidence="9">
    <location>
        <begin position="198"/>
        <end position="221"/>
    </location>
</feature>
<evidence type="ECO:0000256" key="4">
    <source>
        <dbReference type="ARBA" id="ARBA00022448"/>
    </source>
</evidence>
<dbReference type="KEGG" id="mars:A8C75_11025"/>
<feature type="transmembrane region" description="Helical" evidence="9">
    <location>
        <begin position="12"/>
        <end position="31"/>
    </location>
</feature>
<keyword evidence="13" id="KW-1185">Reference proteome</keyword>
<dbReference type="Proteomes" id="UP000078070">
    <property type="component" value="Chromosome"/>
</dbReference>
<evidence type="ECO:0000259" key="11">
    <source>
        <dbReference type="PROSITE" id="PS50928"/>
    </source>
</evidence>
<dbReference type="GO" id="GO:0005886">
    <property type="term" value="C:plasma membrane"/>
    <property type="evidence" value="ECO:0007669"/>
    <property type="project" value="UniProtKB-SubCell"/>
</dbReference>
<dbReference type="SUPFAM" id="SSF161098">
    <property type="entry name" value="MetI-like"/>
    <property type="match status" value="1"/>
</dbReference>
<dbReference type="GO" id="GO:0055085">
    <property type="term" value="P:transmembrane transport"/>
    <property type="evidence" value="ECO:0007669"/>
    <property type="project" value="InterPro"/>
</dbReference>
<feature type="transmembrane region" description="Helical" evidence="9">
    <location>
        <begin position="73"/>
        <end position="97"/>
    </location>
</feature>
<reference evidence="13" key="1">
    <citation type="submission" date="2016-05" db="EMBL/GenBank/DDBJ databases">
        <authorList>
            <person name="Baek K."/>
            <person name="Yang S.-J."/>
        </authorList>
    </citation>
    <scope>NUCLEOTIDE SEQUENCE [LARGE SCALE GENOMIC DNA]</scope>
    <source>
        <strain evidence="13">ST58-10</strain>
    </source>
</reference>
<evidence type="ECO:0000256" key="3">
    <source>
        <dbReference type="ARBA" id="ARBA00020515"/>
    </source>
</evidence>
<keyword evidence="6 9" id="KW-0812">Transmembrane</keyword>
<dbReference type="Gene3D" id="1.10.3720.10">
    <property type="entry name" value="MetI-like"/>
    <property type="match status" value="1"/>
</dbReference>
<evidence type="ECO:0000256" key="9">
    <source>
        <dbReference type="RuleBase" id="RU363032"/>
    </source>
</evidence>
<dbReference type="PROSITE" id="PS50928">
    <property type="entry name" value="ABC_TM1"/>
    <property type="match status" value="1"/>
</dbReference>
<evidence type="ECO:0000313" key="13">
    <source>
        <dbReference type="Proteomes" id="UP000078070"/>
    </source>
</evidence>
<keyword evidence="7 9" id="KW-1133">Transmembrane helix</keyword>
<reference evidence="12 13" key="2">
    <citation type="journal article" date="2018" name="Int. J. Syst. Evol. Microbiol.">
        <title>Marinobacterium aestuarii sp. nov., a benzene-degrading marine bacterium isolated from estuary sediment.</title>
        <authorList>
            <person name="Bae S.S."/>
            <person name="Jung J."/>
            <person name="Chung D."/>
            <person name="Baek K."/>
        </authorList>
    </citation>
    <scope>NUCLEOTIDE SEQUENCE [LARGE SCALE GENOMIC DNA]</scope>
    <source>
        <strain evidence="12 13">ST58-10</strain>
    </source>
</reference>
<keyword evidence="10" id="KW-0997">Cell inner membrane</keyword>
<feature type="domain" description="ABC transmembrane type-1" evidence="11">
    <location>
        <begin position="74"/>
        <end position="276"/>
    </location>
</feature>
<dbReference type="InterPro" id="IPR000515">
    <property type="entry name" value="MetI-like"/>
</dbReference>
<evidence type="ECO:0000256" key="10">
    <source>
        <dbReference type="RuleBase" id="RU363056"/>
    </source>
</evidence>
<accession>A0A1A9EYP7</accession>
<dbReference type="PANTHER" id="PTHR43744">
    <property type="entry name" value="ABC TRANSPORTER PERMEASE PROTEIN MG189-RELATED-RELATED"/>
    <property type="match status" value="1"/>
</dbReference>
<name>A0A1A9EYP7_9GAMM</name>
<dbReference type="InterPro" id="IPR035906">
    <property type="entry name" value="MetI-like_sf"/>
</dbReference>
<evidence type="ECO:0000256" key="5">
    <source>
        <dbReference type="ARBA" id="ARBA00022475"/>
    </source>
</evidence>
<keyword evidence="4 9" id="KW-0813">Transport</keyword>
<keyword evidence="5 10" id="KW-1003">Cell membrane</keyword>
<keyword evidence="8 9" id="KW-0472">Membrane</keyword>
<comment type="similarity">
    <text evidence="9">Belongs to the binding-protein-dependent transport system permease family.</text>
</comment>
<dbReference type="Pfam" id="PF00528">
    <property type="entry name" value="BPD_transp_1"/>
    <property type="match status" value="1"/>
</dbReference>
<dbReference type="OrthoDB" id="9815445at2"/>
<dbReference type="CDD" id="cd06261">
    <property type="entry name" value="TM_PBP2"/>
    <property type="match status" value="1"/>
</dbReference>
<proteinExistence type="inferred from homology"/>
<comment type="subcellular location">
    <subcellularLocation>
        <location evidence="10">Cell inner membrane</location>
        <topology evidence="10">Multi-pass membrane protein</topology>
    </subcellularLocation>
    <subcellularLocation>
        <location evidence="1 9">Cell membrane</location>
        <topology evidence="1 9">Multi-pass membrane protein</topology>
    </subcellularLocation>
</comment>
<protein>
    <recommendedName>
        <fullName evidence="3 10">sn-glycerol-3-phosphate transport system permease protein UgpE</fullName>
    </recommendedName>
</protein>
<evidence type="ECO:0000256" key="1">
    <source>
        <dbReference type="ARBA" id="ARBA00004651"/>
    </source>
</evidence>
<dbReference type="AlphaFoldDB" id="A0A1A9EYP7"/>
<dbReference type="RefSeq" id="WP_067382004.1">
    <property type="nucleotide sequence ID" value="NZ_CP015839.1"/>
</dbReference>
<comment type="function">
    <text evidence="10">Part of the ABC transporter complex UgpBAEC involved in sn-glycerol-3-phosphate (G3P) import. Probably responsible for the translocation of the substrate across the membrane.</text>
</comment>
<organism evidence="12 13">
    <name type="scientific">Marinobacterium aestuarii</name>
    <dbReference type="NCBI Taxonomy" id="1821621"/>
    <lineage>
        <taxon>Bacteria</taxon>
        <taxon>Pseudomonadati</taxon>
        <taxon>Pseudomonadota</taxon>
        <taxon>Gammaproteobacteria</taxon>
        <taxon>Oceanospirillales</taxon>
        <taxon>Oceanospirillaceae</taxon>
        <taxon>Marinobacterium</taxon>
    </lineage>
</organism>
<evidence type="ECO:0000256" key="7">
    <source>
        <dbReference type="ARBA" id="ARBA00022989"/>
    </source>
</evidence>
<dbReference type="PANTHER" id="PTHR43744:SF8">
    <property type="entry name" value="SN-GLYCEROL-3-PHOSPHATE TRANSPORT SYSTEM PERMEASE PROTEIN UGPE"/>
    <property type="match status" value="1"/>
</dbReference>
<evidence type="ECO:0000256" key="2">
    <source>
        <dbReference type="ARBA" id="ARBA00011557"/>
    </source>
</evidence>
<feature type="transmembrane region" description="Helical" evidence="9">
    <location>
        <begin position="258"/>
        <end position="276"/>
    </location>
</feature>
<evidence type="ECO:0000313" key="12">
    <source>
        <dbReference type="EMBL" id="ANG62962.1"/>
    </source>
</evidence>
<gene>
    <name evidence="10" type="primary">ugpE</name>
    <name evidence="12" type="ORF">A8C75_11025</name>
</gene>
<evidence type="ECO:0000256" key="8">
    <source>
        <dbReference type="ARBA" id="ARBA00023136"/>
    </source>
</evidence>